<dbReference type="SUPFAM" id="SSF47413">
    <property type="entry name" value="lambda repressor-like DNA-binding domains"/>
    <property type="match status" value="1"/>
</dbReference>
<dbReference type="GO" id="GO:0003677">
    <property type="term" value="F:DNA binding"/>
    <property type="evidence" value="ECO:0007669"/>
    <property type="project" value="UniProtKB-KW"/>
</dbReference>
<dbReference type="Proteomes" id="UP000886748">
    <property type="component" value="Unassembled WGS sequence"/>
</dbReference>
<comment type="caution">
    <text evidence="3">The sequence shown here is derived from an EMBL/GenBank/DDBJ whole genome shotgun (WGS) entry which is preliminary data.</text>
</comment>
<reference evidence="3" key="1">
    <citation type="submission" date="2020-10" db="EMBL/GenBank/DDBJ databases">
        <authorList>
            <person name="Gilroy R."/>
        </authorList>
    </citation>
    <scope>NUCLEOTIDE SEQUENCE</scope>
    <source>
        <strain evidence="3">CHK154-7741</strain>
    </source>
</reference>
<protein>
    <submittedName>
        <fullName evidence="3">Helix-turn-helix transcriptional regulator</fullName>
    </submittedName>
</protein>
<evidence type="ECO:0000313" key="4">
    <source>
        <dbReference type="Proteomes" id="UP000886748"/>
    </source>
</evidence>
<dbReference type="GO" id="GO:0003700">
    <property type="term" value="F:DNA-binding transcription factor activity"/>
    <property type="evidence" value="ECO:0007669"/>
    <property type="project" value="TreeGrafter"/>
</dbReference>
<organism evidence="3 4">
    <name type="scientific">Candidatus Limenecus avicola</name>
    <dbReference type="NCBI Taxonomy" id="2840847"/>
    <lineage>
        <taxon>Bacteria</taxon>
        <taxon>Bacillati</taxon>
        <taxon>Bacillota</taxon>
        <taxon>Clostridia</taxon>
        <taxon>Eubacteriales</taxon>
        <taxon>Clostridiaceae</taxon>
        <taxon>Clostridiaceae incertae sedis</taxon>
        <taxon>Candidatus Limenecus</taxon>
    </lineage>
</organism>
<dbReference type="GO" id="GO:0005829">
    <property type="term" value="C:cytosol"/>
    <property type="evidence" value="ECO:0007669"/>
    <property type="project" value="TreeGrafter"/>
</dbReference>
<dbReference type="InterPro" id="IPR001387">
    <property type="entry name" value="Cro/C1-type_HTH"/>
</dbReference>
<gene>
    <name evidence="3" type="ORF">IAD26_07370</name>
</gene>
<dbReference type="AlphaFoldDB" id="A0A9D1SRQ3"/>
<dbReference type="Gene3D" id="1.25.40.10">
    <property type="entry name" value="Tetratricopeptide repeat domain"/>
    <property type="match status" value="1"/>
</dbReference>
<dbReference type="InterPro" id="IPR010982">
    <property type="entry name" value="Lambda_DNA-bd_dom_sf"/>
</dbReference>
<proteinExistence type="predicted"/>
<dbReference type="Pfam" id="PF12844">
    <property type="entry name" value="HTH_19"/>
    <property type="match status" value="1"/>
</dbReference>
<dbReference type="CDD" id="cd00093">
    <property type="entry name" value="HTH_XRE"/>
    <property type="match status" value="1"/>
</dbReference>
<keyword evidence="1" id="KW-0238">DNA-binding</keyword>
<feature type="domain" description="HTH cro/C1-type" evidence="2">
    <location>
        <begin position="8"/>
        <end position="62"/>
    </location>
</feature>
<sequence length="110" mass="12496">KIIFGSNVRKLRNKLNLSQDQFSEKIAIGPTTLSVIESGKSFTTSDTINNICTTFNIPASYLFEIDSRYITNEYGNKKEIVDDIKLLLNTLDYDKLKLIVNILSSFKINN</sequence>
<feature type="non-terminal residue" evidence="3">
    <location>
        <position position="1"/>
    </location>
</feature>
<dbReference type="PANTHER" id="PTHR46797:SF1">
    <property type="entry name" value="METHYLPHOSPHONATE SYNTHASE"/>
    <property type="match status" value="1"/>
</dbReference>
<dbReference type="PROSITE" id="PS50943">
    <property type="entry name" value="HTH_CROC1"/>
    <property type="match status" value="1"/>
</dbReference>
<accession>A0A9D1SRQ3</accession>
<evidence type="ECO:0000313" key="3">
    <source>
        <dbReference type="EMBL" id="HIU92935.1"/>
    </source>
</evidence>
<evidence type="ECO:0000256" key="1">
    <source>
        <dbReference type="ARBA" id="ARBA00023125"/>
    </source>
</evidence>
<dbReference type="InterPro" id="IPR011990">
    <property type="entry name" value="TPR-like_helical_dom_sf"/>
</dbReference>
<dbReference type="EMBL" id="DVOD01000055">
    <property type="protein sequence ID" value="HIU92935.1"/>
    <property type="molecule type" value="Genomic_DNA"/>
</dbReference>
<dbReference type="PANTHER" id="PTHR46797">
    <property type="entry name" value="HTH-TYPE TRANSCRIPTIONAL REGULATOR"/>
    <property type="match status" value="1"/>
</dbReference>
<name>A0A9D1SRQ3_9CLOT</name>
<evidence type="ECO:0000259" key="2">
    <source>
        <dbReference type="PROSITE" id="PS50943"/>
    </source>
</evidence>
<reference evidence="3" key="2">
    <citation type="journal article" date="2021" name="PeerJ">
        <title>Extensive microbial diversity within the chicken gut microbiome revealed by metagenomics and culture.</title>
        <authorList>
            <person name="Gilroy R."/>
            <person name="Ravi A."/>
            <person name="Getino M."/>
            <person name="Pursley I."/>
            <person name="Horton D.L."/>
            <person name="Alikhan N.F."/>
            <person name="Baker D."/>
            <person name="Gharbi K."/>
            <person name="Hall N."/>
            <person name="Watson M."/>
            <person name="Adriaenssens E.M."/>
            <person name="Foster-Nyarko E."/>
            <person name="Jarju S."/>
            <person name="Secka A."/>
            <person name="Antonio M."/>
            <person name="Oren A."/>
            <person name="Chaudhuri R.R."/>
            <person name="La Ragione R."/>
            <person name="Hildebrand F."/>
            <person name="Pallen M.J."/>
        </authorList>
    </citation>
    <scope>NUCLEOTIDE SEQUENCE</scope>
    <source>
        <strain evidence="3">CHK154-7741</strain>
    </source>
</reference>
<dbReference type="SMART" id="SM00530">
    <property type="entry name" value="HTH_XRE"/>
    <property type="match status" value="1"/>
</dbReference>
<dbReference type="InterPro" id="IPR050807">
    <property type="entry name" value="TransReg_Diox_bact_type"/>
</dbReference>